<keyword evidence="1" id="KW-1133">Transmembrane helix</keyword>
<dbReference type="PANTHER" id="PTHR11328">
    <property type="entry name" value="MAJOR FACILITATOR SUPERFAMILY DOMAIN-CONTAINING PROTEIN"/>
    <property type="match status" value="1"/>
</dbReference>
<feature type="transmembrane region" description="Helical" evidence="1">
    <location>
        <begin position="229"/>
        <end position="254"/>
    </location>
</feature>
<feature type="transmembrane region" description="Helical" evidence="1">
    <location>
        <begin position="146"/>
        <end position="166"/>
    </location>
</feature>
<feature type="transmembrane region" description="Helical" evidence="1">
    <location>
        <begin position="105"/>
        <end position="125"/>
    </location>
</feature>
<keyword evidence="1" id="KW-0472">Membrane</keyword>
<dbReference type="Pfam" id="PF13347">
    <property type="entry name" value="MFS_2"/>
    <property type="match status" value="1"/>
</dbReference>
<dbReference type="EMBL" id="JAJEQX010000005">
    <property type="protein sequence ID" value="MCC2253675.1"/>
    <property type="molecule type" value="Genomic_DNA"/>
</dbReference>
<feature type="transmembrane region" description="Helical" evidence="1">
    <location>
        <begin position="78"/>
        <end position="99"/>
    </location>
</feature>
<feature type="transmembrane region" description="Helical" evidence="1">
    <location>
        <begin position="315"/>
        <end position="335"/>
    </location>
</feature>
<feature type="transmembrane region" description="Helical" evidence="1">
    <location>
        <begin position="266"/>
        <end position="285"/>
    </location>
</feature>
<dbReference type="Proteomes" id="UP001198151">
    <property type="component" value="Unassembled WGS sequence"/>
</dbReference>
<feature type="transmembrane region" description="Helical" evidence="1">
    <location>
        <begin position="407"/>
        <end position="426"/>
    </location>
</feature>
<feature type="transmembrane region" description="Helical" evidence="1">
    <location>
        <begin position="37"/>
        <end position="66"/>
    </location>
</feature>
<dbReference type="SUPFAM" id="SSF103473">
    <property type="entry name" value="MFS general substrate transporter"/>
    <property type="match status" value="1"/>
</dbReference>
<keyword evidence="3" id="KW-1185">Reference proteome</keyword>
<reference evidence="2 3" key="1">
    <citation type="submission" date="2021-10" db="EMBL/GenBank/DDBJ databases">
        <title>Anaerobic single-cell dispensing facilitates the cultivation of human gut bacteria.</title>
        <authorList>
            <person name="Afrizal A."/>
        </authorList>
    </citation>
    <scope>NUCLEOTIDE SEQUENCE [LARGE SCALE GENOMIC DNA]</scope>
    <source>
        <strain evidence="2 3">CLA-AA-H200</strain>
    </source>
</reference>
<dbReference type="RefSeq" id="WP_227706816.1">
    <property type="nucleotide sequence ID" value="NZ_JAJEQX010000005.1"/>
</dbReference>
<feature type="transmembrane region" description="Helical" evidence="1">
    <location>
        <begin position="12"/>
        <end position="31"/>
    </location>
</feature>
<name>A0ABS8FUG2_9FIRM</name>
<proteinExistence type="predicted"/>
<protein>
    <submittedName>
        <fullName evidence="2">MFS transporter</fullName>
    </submittedName>
</protein>
<dbReference type="Gene3D" id="1.20.1250.20">
    <property type="entry name" value="MFS general substrate transporter like domains"/>
    <property type="match status" value="2"/>
</dbReference>
<accession>A0ABS8FUG2</accession>
<evidence type="ECO:0000313" key="3">
    <source>
        <dbReference type="Proteomes" id="UP001198151"/>
    </source>
</evidence>
<dbReference type="InterPro" id="IPR036259">
    <property type="entry name" value="MFS_trans_sf"/>
</dbReference>
<evidence type="ECO:0000256" key="1">
    <source>
        <dbReference type="SAM" id="Phobius"/>
    </source>
</evidence>
<dbReference type="PANTHER" id="PTHR11328:SF24">
    <property type="entry name" value="MAJOR FACILITATOR SUPERFAMILY (MFS) PROFILE DOMAIN-CONTAINING PROTEIN"/>
    <property type="match status" value="1"/>
</dbReference>
<gene>
    <name evidence="2" type="ORF">LKD70_04355</name>
</gene>
<dbReference type="InterPro" id="IPR039672">
    <property type="entry name" value="MFS_2"/>
</dbReference>
<organism evidence="2 3">
    <name type="scientific">Ruminococcus turbiniformis</name>
    <dbReference type="NCBI Taxonomy" id="2881258"/>
    <lineage>
        <taxon>Bacteria</taxon>
        <taxon>Bacillati</taxon>
        <taxon>Bacillota</taxon>
        <taxon>Clostridia</taxon>
        <taxon>Eubacteriales</taxon>
        <taxon>Oscillospiraceae</taxon>
        <taxon>Ruminococcus</taxon>
    </lineage>
</organism>
<feature type="transmembrane region" description="Helical" evidence="1">
    <location>
        <begin position="178"/>
        <end position="197"/>
    </location>
</feature>
<sequence>MNNSKIKGKYAYALGMISYNAEYLVVSYLSYALTNSYGLSAIISGSIFLFSRLFDGVTDVIAGIVIDRLNPKMGKARVYDLLHVPLWVCLVLVFSVPDVGLTAKIIWVFVFYNLLQSGIATFMNIAEPLRLQRSFREDARVQVMKITSMASTLFSFLVSFTLPVLIDRFASRPHGWTIISMIFAVPFAICGLCRFFLLPELPEEQNSEEKKEKITLFDSLKALFQNKYALLYGGVMICWAMYNTMSAGNMTYYFQFVYGDIKAQSIMSFPTLFTLIFIAVIPKFIEKGGKVNTLRIGLFMAMICQAAKLLMPTNIVWLVLMQFVSTCGIMALSFMKPLMTIDCMTYGKWKTGNSVEAAYSTVNSLSDKLGLGLGSFALGAILELGGYDGMQAVQSASAVFTIKMLFTLIPAALMAIGLLCLAFYNLEKRLPQIEKELKEK</sequence>
<comment type="caution">
    <text evidence="2">The sequence shown here is derived from an EMBL/GenBank/DDBJ whole genome shotgun (WGS) entry which is preliminary data.</text>
</comment>
<evidence type="ECO:0000313" key="2">
    <source>
        <dbReference type="EMBL" id="MCC2253675.1"/>
    </source>
</evidence>
<keyword evidence="1" id="KW-0812">Transmembrane</keyword>